<name>A0A6I6UQI0_9BACI</name>
<gene>
    <name evidence="2" type="ORF">FHE72_11420</name>
</gene>
<evidence type="ECO:0000313" key="3">
    <source>
        <dbReference type="Proteomes" id="UP000465062"/>
    </source>
</evidence>
<protein>
    <submittedName>
        <fullName evidence="2">Uncharacterized protein</fullName>
    </submittedName>
</protein>
<feature type="transmembrane region" description="Helical" evidence="1">
    <location>
        <begin position="33"/>
        <end position="53"/>
    </location>
</feature>
<dbReference type="Proteomes" id="UP000465062">
    <property type="component" value="Chromosome"/>
</dbReference>
<keyword evidence="1" id="KW-0812">Transmembrane</keyword>
<dbReference type="AlphaFoldDB" id="A0A6I6UQI0"/>
<evidence type="ECO:0000313" key="2">
    <source>
        <dbReference type="EMBL" id="QHE61561.1"/>
    </source>
</evidence>
<evidence type="ECO:0000256" key="1">
    <source>
        <dbReference type="SAM" id="Phobius"/>
    </source>
</evidence>
<proteinExistence type="predicted"/>
<dbReference type="RefSeq" id="WP_079533833.1">
    <property type="nucleotide sequence ID" value="NZ_CP047394.1"/>
</dbReference>
<keyword evidence="1" id="KW-0472">Membrane</keyword>
<accession>A0A6I6UQI0</accession>
<organism evidence="2 3">
    <name type="scientific">Rossellomorea vietnamensis</name>
    <dbReference type="NCBI Taxonomy" id="218284"/>
    <lineage>
        <taxon>Bacteria</taxon>
        <taxon>Bacillati</taxon>
        <taxon>Bacillota</taxon>
        <taxon>Bacilli</taxon>
        <taxon>Bacillales</taxon>
        <taxon>Bacillaceae</taxon>
        <taxon>Rossellomorea</taxon>
    </lineage>
</organism>
<reference evidence="2 3" key="1">
    <citation type="submission" date="2019-06" db="EMBL/GenBank/DDBJ databases">
        <title>An operon consisting of a P-type ATPase gene and a transcriptional regular gene given the different cadmium resistance in Bacillus vietamensis 151-6 and Bacillus marisflavi 151-25.</title>
        <authorList>
            <person name="Yu X."/>
        </authorList>
    </citation>
    <scope>NUCLEOTIDE SEQUENCE [LARGE SCALE GENOMIC DNA]</scope>
    <source>
        <strain evidence="2 3">151-6</strain>
    </source>
</reference>
<dbReference type="EMBL" id="CP047394">
    <property type="protein sequence ID" value="QHE61561.1"/>
    <property type="molecule type" value="Genomic_DNA"/>
</dbReference>
<dbReference type="KEGG" id="bvq:FHE72_11420"/>
<sequence>MMRISTFILTGILAGIYSSVLDGFEQDYSLNSLYSAFILALLTIGTGLLLHSLPSIKSGGNPD</sequence>
<keyword evidence="1" id="KW-1133">Transmembrane helix</keyword>